<comment type="caution">
    <text evidence="1">The sequence shown here is derived from an EMBL/GenBank/DDBJ whole genome shotgun (WGS) entry which is preliminary data.</text>
</comment>
<name>A0A8S1H2A6_9PELO</name>
<sequence length="82" mass="9318">MFQSARIFVIFAWKLGKTVEEPILARGTAKPPPEWGCKPNEEIKAYLNSPDRCPRYVEKVPVIGARPPMEPKPLRLPSIMTK</sequence>
<evidence type="ECO:0000313" key="1">
    <source>
        <dbReference type="EMBL" id="CAD6188838.1"/>
    </source>
</evidence>
<keyword evidence="2" id="KW-1185">Reference proteome</keyword>
<dbReference type="AlphaFoldDB" id="A0A8S1H2A6"/>
<proteinExistence type="predicted"/>
<protein>
    <submittedName>
        <fullName evidence="1">Uncharacterized protein</fullName>
    </submittedName>
</protein>
<organism evidence="1 2">
    <name type="scientific">Caenorhabditis auriculariae</name>
    <dbReference type="NCBI Taxonomy" id="2777116"/>
    <lineage>
        <taxon>Eukaryota</taxon>
        <taxon>Metazoa</taxon>
        <taxon>Ecdysozoa</taxon>
        <taxon>Nematoda</taxon>
        <taxon>Chromadorea</taxon>
        <taxon>Rhabditida</taxon>
        <taxon>Rhabditina</taxon>
        <taxon>Rhabditomorpha</taxon>
        <taxon>Rhabditoidea</taxon>
        <taxon>Rhabditidae</taxon>
        <taxon>Peloderinae</taxon>
        <taxon>Caenorhabditis</taxon>
    </lineage>
</organism>
<evidence type="ECO:0000313" key="2">
    <source>
        <dbReference type="Proteomes" id="UP000835052"/>
    </source>
</evidence>
<dbReference type="Proteomes" id="UP000835052">
    <property type="component" value="Unassembled WGS sequence"/>
</dbReference>
<accession>A0A8S1H2A6</accession>
<reference evidence="1" key="1">
    <citation type="submission" date="2020-10" db="EMBL/GenBank/DDBJ databases">
        <authorList>
            <person name="Kikuchi T."/>
        </authorList>
    </citation>
    <scope>NUCLEOTIDE SEQUENCE</scope>
    <source>
        <strain evidence="1">NKZ352</strain>
    </source>
</reference>
<dbReference type="EMBL" id="CAJGYM010000009">
    <property type="protein sequence ID" value="CAD6188838.1"/>
    <property type="molecule type" value="Genomic_DNA"/>
</dbReference>
<dbReference type="OrthoDB" id="330499at2759"/>
<gene>
    <name evidence="1" type="ORF">CAUJ_LOCUS4757</name>
</gene>